<proteinExistence type="predicted"/>
<keyword evidence="1" id="KW-0813">Transport</keyword>
<dbReference type="Gene3D" id="3.40.50.300">
    <property type="entry name" value="P-loop containing nucleotide triphosphate hydrolases"/>
    <property type="match status" value="1"/>
</dbReference>
<dbReference type="SMART" id="SM00382">
    <property type="entry name" value="AAA"/>
    <property type="match status" value="1"/>
</dbReference>
<evidence type="ECO:0000313" key="5">
    <source>
        <dbReference type="EMBL" id="NBI30025.1"/>
    </source>
</evidence>
<protein>
    <submittedName>
        <fullName evidence="5">ABC transporter ATP-binding protein</fullName>
    </submittedName>
</protein>
<keyword evidence="3 5" id="KW-0067">ATP-binding</keyword>
<dbReference type="PROSITE" id="PS00211">
    <property type="entry name" value="ABC_TRANSPORTER_1"/>
    <property type="match status" value="1"/>
</dbReference>
<sequence length="216" mass="24578">MFYLKNIEVNPILHIENLTFEKQKITSIIGKSGSGKSTLLKLLNQLNNYDSGIIEYEGKDISTINPIQLRREVVMLSQTPSIYEGSVKENLLIGLKFSEKNTESINDQKLLALLELFDLHKNLEENAEELSGGEKQRLAFARIILMDPPVYLLDEPTSALDDETTDEVMGQFFQFVKRNQKTVIMVTHSIKVAEKYSDQIIDITKLNEKEMSVTHG</sequence>
<accession>A0A6N9Q589</accession>
<dbReference type="Pfam" id="PF00005">
    <property type="entry name" value="ABC_tran"/>
    <property type="match status" value="1"/>
</dbReference>
<gene>
    <name evidence="5" type="ORF">ERL59_13820</name>
</gene>
<dbReference type="GO" id="GO:0016887">
    <property type="term" value="F:ATP hydrolysis activity"/>
    <property type="evidence" value="ECO:0007669"/>
    <property type="project" value="InterPro"/>
</dbReference>
<evidence type="ECO:0000256" key="3">
    <source>
        <dbReference type="ARBA" id="ARBA00022840"/>
    </source>
</evidence>
<dbReference type="AlphaFoldDB" id="A0A6N9Q589"/>
<feature type="domain" description="ABC transporter" evidence="4">
    <location>
        <begin position="2"/>
        <end position="214"/>
    </location>
</feature>
<evidence type="ECO:0000256" key="2">
    <source>
        <dbReference type="ARBA" id="ARBA00022741"/>
    </source>
</evidence>
<dbReference type="PANTHER" id="PTHR43423:SF1">
    <property type="entry name" value="ABC TRANSPORTER I FAMILY MEMBER 17"/>
    <property type="match status" value="1"/>
</dbReference>
<dbReference type="GO" id="GO:0005524">
    <property type="term" value="F:ATP binding"/>
    <property type="evidence" value="ECO:0007669"/>
    <property type="project" value="UniProtKB-KW"/>
</dbReference>
<evidence type="ECO:0000313" key="6">
    <source>
        <dbReference type="Proteomes" id="UP000448943"/>
    </source>
</evidence>
<evidence type="ECO:0000259" key="4">
    <source>
        <dbReference type="PROSITE" id="PS50893"/>
    </source>
</evidence>
<dbReference type="RefSeq" id="WP_160646834.1">
    <property type="nucleotide sequence ID" value="NZ_SIJB01000029.1"/>
</dbReference>
<organism evidence="5 6">
    <name type="scientific">Chengkuizengella marina</name>
    <dbReference type="NCBI Taxonomy" id="2507566"/>
    <lineage>
        <taxon>Bacteria</taxon>
        <taxon>Bacillati</taxon>
        <taxon>Bacillota</taxon>
        <taxon>Bacilli</taxon>
        <taxon>Bacillales</taxon>
        <taxon>Paenibacillaceae</taxon>
        <taxon>Chengkuizengella</taxon>
    </lineage>
</organism>
<dbReference type="PROSITE" id="PS50893">
    <property type="entry name" value="ABC_TRANSPORTER_2"/>
    <property type="match status" value="1"/>
</dbReference>
<dbReference type="InterPro" id="IPR003593">
    <property type="entry name" value="AAA+_ATPase"/>
</dbReference>
<evidence type="ECO:0000256" key="1">
    <source>
        <dbReference type="ARBA" id="ARBA00022448"/>
    </source>
</evidence>
<reference evidence="5 6" key="1">
    <citation type="submission" date="2019-01" db="EMBL/GenBank/DDBJ databases">
        <title>Chengkuizengella sp. nov., isolated from deep-sea sediment of East Pacific Ocean.</title>
        <authorList>
            <person name="Yang J."/>
            <person name="Lai Q."/>
            <person name="Shao Z."/>
        </authorList>
    </citation>
    <scope>NUCLEOTIDE SEQUENCE [LARGE SCALE GENOMIC DNA]</scope>
    <source>
        <strain evidence="5 6">YPA3-1-1</strain>
    </source>
</reference>
<name>A0A6N9Q589_9BACL</name>
<dbReference type="PANTHER" id="PTHR43423">
    <property type="entry name" value="ABC TRANSPORTER I FAMILY MEMBER 17"/>
    <property type="match status" value="1"/>
</dbReference>
<keyword evidence="2" id="KW-0547">Nucleotide-binding</keyword>
<dbReference type="InterPro" id="IPR027417">
    <property type="entry name" value="P-loop_NTPase"/>
</dbReference>
<dbReference type="EMBL" id="SIJB01000029">
    <property type="protein sequence ID" value="NBI30025.1"/>
    <property type="molecule type" value="Genomic_DNA"/>
</dbReference>
<dbReference type="InterPro" id="IPR003439">
    <property type="entry name" value="ABC_transporter-like_ATP-bd"/>
</dbReference>
<keyword evidence="6" id="KW-1185">Reference proteome</keyword>
<comment type="caution">
    <text evidence="5">The sequence shown here is derived from an EMBL/GenBank/DDBJ whole genome shotgun (WGS) entry which is preliminary data.</text>
</comment>
<dbReference type="Proteomes" id="UP000448943">
    <property type="component" value="Unassembled WGS sequence"/>
</dbReference>
<dbReference type="InterPro" id="IPR017871">
    <property type="entry name" value="ABC_transporter-like_CS"/>
</dbReference>
<dbReference type="OrthoDB" id="9785080at2"/>
<dbReference type="SUPFAM" id="SSF52540">
    <property type="entry name" value="P-loop containing nucleoside triphosphate hydrolases"/>
    <property type="match status" value="1"/>
</dbReference>